<feature type="chain" id="PRO_5031172876" evidence="1">
    <location>
        <begin position="18"/>
        <end position="196"/>
    </location>
</feature>
<dbReference type="EMBL" id="JAAZNL010000037">
    <property type="protein sequence ID" value="NMB70190.1"/>
    <property type="molecule type" value="Genomic_DNA"/>
</dbReference>
<dbReference type="Proteomes" id="UP000526033">
    <property type="component" value="Unassembled WGS sequence"/>
</dbReference>
<organism evidence="2 3">
    <name type="scientific">candidate division WWE3 bacterium</name>
    <dbReference type="NCBI Taxonomy" id="2053526"/>
    <lineage>
        <taxon>Bacteria</taxon>
        <taxon>Katanobacteria</taxon>
    </lineage>
</organism>
<keyword evidence="1" id="KW-0732">Signal</keyword>
<evidence type="ECO:0000313" key="2">
    <source>
        <dbReference type="EMBL" id="NMB70190.1"/>
    </source>
</evidence>
<protein>
    <submittedName>
        <fullName evidence="2">Uncharacterized protein</fullName>
    </submittedName>
</protein>
<accession>A0A7X9DKI2</accession>
<dbReference type="AlphaFoldDB" id="A0A7X9DKI2"/>
<evidence type="ECO:0000256" key="1">
    <source>
        <dbReference type="SAM" id="SignalP"/>
    </source>
</evidence>
<name>A0A7X9DKI2_UNCKA</name>
<proteinExistence type="predicted"/>
<feature type="signal peptide" evidence="1">
    <location>
        <begin position="1"/>
        <end position="17"/>
    </location>
</feature>
<sequence length="196" mass="21857">MLVFLFLLFSASRTVFAQSVQSIEFATPGEIDERGEIPIELISANIKGEKYRVRPLVNEGTIYIETVPGSWVPGQVSWTQLPTMKNKFKLKLADNGSYSVWLTLQFQEIKSGTVLTSMPVEIYWKEQKNLYIQKINDSVSESTVVLNQETTSAETSVVSQTYNASGLSNFLPTVFITGCALSLFGIYLDFKSSLSV</sequence>
<reference evidence="2 3" key="1">
    <citation type="journal article" date="2020" name="Biotechnol. Biofuels">
        <title>New insights from the biogas microbiome by comprehensive genome-resolved metagenomics of nearly 1600 species originating from multiple anaerobic digesters.</title>
        <authorList>
            <person name="Campanaro S."/>
            <person name="Treu L."/>
            <person name="Rodriguez-R L.M."/>
            <person name="Kovalovszki A."/>
            <person name="Ziels R.M."/>
            <person name="Maus I."/>
            <person name="Zhu X."/>
            <person name="Kougias P.G."/>
            <person name="Basile A."/>
            <person name="Luo G."/>
            <person name="Schluter A."/>
            <person name="Konstantinidis K.T."/>
            <person name="Angelidaki I."/>
        </authorList>
    </citation>
    <scope>NUCLEOTIDE SEQUENCE [LARGE SCALE GENOMIC DNA]</scope>
    <source>
        <strain evidence="2">AS27yjCOA_165</strain>
    </source>
</reference>
<gene>
    <name evidence="2" type="ORF">GYA27_03255</name>
</gene>
<comment type="caution">
    <text evidence="2">The sequence shown here is derived from an EMBL/GenBank/DDBJ whole genome shotgun (WGS) entry which is preliminary data.</text>
</comment>
<evidence type="ECO:0000313" key="3">
    <source>
        <dbReference type="Proteomes" id="UP000526033"/>
    </source>
</evidence>